<proteinExistence type="predicted"/>
<dbReference type="RefSeq" id="WP_090043036.1">
    <property type="nucleotide sequence ID" value="NZ_FOKI01000051.1"/>
</dbReference>
<keyword evidence="3" id="KW-1185">Reference proteome</keyword>
<dbReference type="AlphaFoldDB" id="A0A1I1AXM9"/>
<reference evidence="2 3" key="1">
    <citation type="submission" date="2016-10" db="EMBL/GenBank/DDBJ databases">
        <authorList>
            <person name="de Groot N.N."/>
        </authorList>
    </citation>
    <scope>NUCLEOTIDE SEQUENCE [LARGE SCALE GENOMIC DNA]</scope>
    <source>
        <strain evidence="2 3">DSM 12271</strain>
    </source>
</reference>
<dbReference type="PROSITE" id="PS51186">
    <property type="entry name" value="GNAT"/>
    <property type="match status" value="1"/>
</dbReference>
<protein>
    <submittedName>
        <fullName evidence="2">Acetyltransferase (GNAT) family protein</fullName>
    </submittedName>
</protein>
<dbReference type="GO" id="GO:0016747">
    <property type="term" value="F:acyltransferase activity, transferring groups other than amino-acyl groups"/>
    <property type="evidence" value="ECO:0007669"/>
    <property type="project" value="InterPro"/>
</dbReference>
<dbReference type="InterPro" id="IPR016181">
    <property type="entry name" value="Acyl_CoA_acyltransferase"/>
</dbReference>
<gene>
    <name evidence="2" type="ORF">SAMN04488528_105119</name>
</gene>
<accession>A0A1I1AXM9</accession>
<evidence type="ECO:0000313" key="3">
    <source>
        <dbReference type="Proteomes" id="UP000198619"/>
    </source>
</evidence>
<dbReference type="InterPro" id="IPR000182">
    <property type="entry name" value="GNAT_dom"/>
</dbReference>
<dbReference type="OrthoDB" id="67353at2"/>
<evidence type="ECO:0000259" key="1">
    <source>
        <dbReference type="PROSITE" id="PS51186"/>
    </source>
</evidence>
<organism evidence="2 3">
    <name type="scientific">Clostridium frigidicarnis</name>
    <dbReference type="NCBI Taxonomy" id="84698"/>
    <lineage>
        <taxon>Bacteria</taxon>
        <taxon>Bacillati</taxon>
        <taxon>Bacillota</taxon>
        <taxon>Clostridia</taxon>
        <taxon>Eubacteriales</taxon>
        <taxon>Clostridiaceae</taxon>
        <taxon>Clostridium</taxon>
    </lineage>
</organism>
<dbReference type="Pfam" id="PF00583">
    <property type="entry name" value="Acetyltransf_1"/>
    <property type="match status" value="1"/>
</dbReference>
<dbReference type="Proteomes" id="UP000198619">
    <property type="component" value="Unassembled WGS sequence"/>
</dbReference>
<dbReference type="CDD" id="cd04301">
    <property type="entry name" value="NAT_SF"/>
    <property type="match status" value="1"/>
</dbReference>
<keyword evidence="2" id="KW-0808">Transferase</keyword>
<evidence type="ECO:0000313" key="2">
    <source>
        <dbReference type="EMBL" id="SFB42617.1"/>
    </source>
</evidence>
<dbReference type="EMBL" id="FOKI01000051">
    <property type="protein sequence ID" value="SFB42617.1"/>
    <property type="molecule type" value="Genomic_DNA"/>
</dbReference>
<sequence>MNIEIYNSKEDQYGNSKENIFLAFGDKENYLGSAYAYPTINYHQAYETPYLIFIDINIADNVDKQLSDEVMQKLFDKVFLRAKELRMQRPDLKSRIYSGFEYNKDKLGFYIKNGFGEDYSIIMEAGISKNFTYILPESIKVREIKFNSTQELMEYKAIYDEIFVTPLDIDAFKEHEKQMYFKNLSFLVDGKLEGGCTIFEKDGFGYIETIFILPEKRGKGLSKNIIKYIFNHFLSNGLNKTKLEVWELNKRAVGLYKLFGYNEVEKNLMFPGITL</sequence>
<name>A0A1I1AXM9_9CLOT</name>
<feature type="domain" description="N-acetyltransferase" evidence="1">
    <location>
        <begin position="139"/>
        <end position="275"/>
    </location>
</feature>
<dbReference type="STRING" id="84698.SAMN04488528_105119"/>
<dbReference type="Gene3D" id="3.40.630.30">
    <property type="match status" value="1"/>
</dbReference>
<dbReference type="SUPFAM" id="SSF55729">
    <property type="entry name" value="Acyl-CoA N-acyltransferases (Nat)"/>
    <property type="match status" value="1"/>
</dbReference>